<sequence length="143" mass="15139">MSTFAEKTNSAFGEGAIGVHVDMPSLASPRGAPNAIAPSPKAILHLKPVHVDRIFSRVVLEGGVGEELGGERPETVRERVRNSGSQVRSSGSQVRSSGTRRGNADEVPARRKEDEQLSREESVPAAGERGAEQGGPRQGSTEE</sequence>
<reference evidence="2 3" key="1">
    <citation type="submission" date="2024-01" db="EMBL/GenBank/DDBJ databases">
        <title>Genome assemblies of Stephania.</title>
        <authorList>
            <person name="Yang L."/>
        </authorList>
    </citation>
    <scope>NUCLEOTIDE SEQUENCE [LARGE SCALE GENOMIC DNA]</scope>
    <source>
        <strain evidence="2">YNDBR</strain>
        <tissue evidence="2">Leaf</tissue>
    </source>
</reference>
<feature type="compositionally biased region" description="Basic and acidic residues" evidence="1">
    <location>
        <begin position="69"/>
        <end position="81"/>
    </location>
</feature>
<organism evidence="2 3">
    <name type="scientific">Stephania yunnanensis</name>
    <dbReference type="NCBI Taxonomy" id="152371"/>
    <lineage>
        <taxon>Eukaryota</taxon>
        <taxon>Viridiplantae</taxon>
        <taxon>Streptophyta</taxon>
        <taxon>Embryophyta</taxon>
        <taxon>Tracheophyta</taxon>
        <taxon>Spermatophyta</taxon>
        <taxon>Magnoliopsida</taxon>
        <taxon>Ranunculales</taxon>
        <taxon>Menispermaceae</taxon>
        <taxon>Menispermoideae</taxon>
        <taxon>Cissampelideae</taxon>
        <taxon>Stephania</taxon>
    </lineage>
</organism>
<dbReference type="AlphaFoldDB" id="A0AAP0NXV3"/>
<feature type="compositionally biased region" description="Basic and acidic residues" evidence="1">
    <location>
        <begin position="102"/>
        <end position="122"/>
    </location>
</feature>
<feature type="region of interest" description="Disordered" evidence="1">
    <location>
        <begin position="66"/>
        <end position="143"/>
    </location>
</feature>
<dbReference type="Proteomes" id="UP001420932">
    <property type="component" value="Unassembled WGS sequence"/>
</dbReference>
<dbReference type="EMBL" id="JBBNAF010000008">
    <property type="protein sequence ID" value="KAK9121690.1"/>
    <property type="molecule type" value="Genomic_DNA"/>
</dbReference>
<proteinExistence type="predicted"/>
<protein>
    <submittedName>
        <fullName evidence="2">Uncharacterized protein</fullName>
    </submittedName>
</protein>
<gene>
    <name evidence="2" type="ORF">Syun_019307</name>
</gene>
<evidence type="ECO:0000313" key="2">
    <source>
        <dbReference type="EMBL" id="KAK9121690.1"/>
    </source>
</evidence>
<feature type="compositionally biased region" description="Low complexity" evidence="1">
    <location>
        <begin position="82"/>
        <end position="101"/>
    </location>
</feature>
<accession>A0AAP0NXV3</accession>
<name>A0AAP0NXV3_9MAGN</name>
<evidence type="ECO:0000313" key="3">
    <source>
        <dbReference type="Proteomes" id="UP001420932"/>
    </source>
</evidence>
<comment type="caution">
    <text evidence="2">The sequence shown here is derived from an EMBL/GenBank/DDBJ whole genome shotgun (WGS) entry which is preliminary data.</text>
</comment>
<evidence type="ECO:0000256" key="1">
    <source>
        <dbReference type="SAM" id="MobiDB-lite"/>
    </source>
</evidence>
<keyword evidence="3" id="KW-1185">Reference proteome</keyword>